<feature type="coiled-coil region" evidence="1">
    <location>
        <begin position="42"/>
        <end position="111"/>
    </location>
</feature>
<comment type="caution">
    <text evidence="2">The sequence shown here is derived from an EMBL/GenBank/DDBJ whole genome shotgun (WGS) entry which is preliminary data.</text>
</comment>
<gene>
    <name evidence="2" type="ORF">NW762_008845</name>
</gene>
<dbReference type="Proteomes" id="UP001152049">
    <property type="component" value="Unassembled WGS sequence"/>
</dbReference>
<keyword evidence="1" id="KW-0175">Coiled coil</keyword>
<feature type="coiled-coil region" evidence="1">
    <location>
        <begin position="156"/>
        <end position="211"/>
    </location>
</feature>
<proteinExistence type="predicted"/>
<dbReference type="EMBL" id="JAOQAZ010000018">
    <property type="protein sequence ID" value="KAJ4256749.1"/>
    <property type="molecule type" value="Genomic_DNA"/>
</dbReference>
<organism evidence="2 3">
    <name type="scientific">Fusarium torreyae</name>
    <dbReference type="NCBI Taxonomy" id="1237075"/>
    <lineage>
        <taxon>Eukaryota</taxon>
        <taxon>Fungi</taxon>
        <taxon>Dikarya</taxon>
        <taxon>Ascomycota</taxon>
        <taxon>Pezizomycotina</taxon>
        <taxon>Sordariomycetes</taxon>
        <taxon>Hypocreomycetidae</taxon>
        <taxon>Hypocreales</taxon>
        <taxon>Nectriaceae</taxon>
        <taxon>Fusarium</taxon>
    </lineage>
</organism>
<name>A0A9W8RX81_9HYPO</name>
<sequence>MPDNEDDHGPTGSGVLEVGYHEGGDIEKANKVANQRQQSTDLLELHRQLADAGVTIARLEEQNEAAKLLHDSATERLQAQLDAVHQEQSQSASLNEVIEEVKQQVDRLSIEVSTDPTSVQNHALRRTIVTLRDEIQGHKGTIRQVNRDYNGACKTVEARDDQIDKLKEKLEAASLKETTLIQAQKDEHDRVRSLEKEKKKLMELLDEQKTVVSQVELVQSSEATMFTNNIKSLEKVLGEKTFIIESMEQTLEANAPKPTSDASTQTMDPPTNVLSRRVEALAKCSLEIPFTAVSNAIELRSVLTVCYIIGNETSWRVLKDYVARGPLNAWVCLREMCRQAPILVVARDPRSTDYKCSKHGQKCTWGMIVSDNGVRKFLLQ</sequence>
<protein>
    <submittedName>
        <fullName evidence="2">Uncharacterized protein</fullName>
    </submittedName>
</protein>
<evidence type="ECO:0000256" key="1">
    <source>
        <dbReference type="SAM" id="Coils"/>
    </source>
</evidence>
<reference evidence="2" key="1">
    <citation type="submission" date="2022-09" db="EMBL/GenBank/DDBJ databases">
        <title>Fusarium specimens isolated from Avocado Roots.</title>
        <authorList>
            <person name="Stajich J."/>
            <person name="Roper C."/>
            <person name="Heimlech-Rivalta G."/>
        </authorList>
    </citation>
    <scope>NUCLEOTIDE SEQUENCE</scope>
    <source>
        <strain evidence="2">CF00136</strain>
    </source>
</reference>
<accession>A0A9W8RX81</accession>
<evidence type="ECO:0000313" key="2">
    <source>
        <dbReference type="EMBL" id="KAJ4256749.1"/>
    </source>
</evidence>
<keyword evidence="3" id="KW-1185">Reference proteome</keyword>
<dbReference type="OrthoDB" id="5072505at2759"/>
<dbReference type="AlphaFoldDB" id="A0A9W8RX81"/>
<evidence type="ECO:0000313" key="3">
    <source>
        <dbReference type="Proteomes" id="UP001152049"/>
    </source>
</evidence>